<keyword evidence="2" id="KW-0378">Hydrolase</keyword>
<comment type="caution">
    <text evidence="2">The sequence shown here is derived from an EMBL/GenBank/DDBJ whole genome shotgun (WGS) entry which is preliminary data.</text>
</comment>
<dbReference type="EC" id="3.1.4.46" evidence="2"/>
<dbReference type="eggNOG" id="COG0584">
    <property type="taxonomic scope" value="Bacteria"/>
</dbReference>
<evidence type="ECO:0000259" key="1">
    <source>
        <dbReference type="PROSITE" id="PS51704"/>
    </source>
</evidence>
<gene>
    <name evidence="2" type="ORF">ADIMK_1195</name>
</gene>
<dbReference type="PANTHER" id="PTHR46211">
    <property type="entry name" value="GLYCEROPHOSPHORYL DIESTER PHOSPHODIESTERASE"/>
    <property type="match status" value="1"/>
</dbReference>
<reference evidence="2 3" key="1">
    <citation type="submission" date="2014-04" db="EMBL/GenBank/DDBJ databases">
        <title>Marinobacterium kochiensis sp. nov., isolated from sediment sample collected from Kochi backwaters in Kerala, India.</title>
        <authorList>
            <person name="Singh A."/>
            <person name="Pinnaka A.K."/>
        </authorList>
    </citation>
    <scope>NUCLEOTIDE SEQUENCE [LARGE SCALE GENOMIC DNA]</scope>
    <source>
        <strain evidence="2 3">AK27</strain>
    </source>
</reference>
<dbReference type="GO" id="GO:0006629">
    <property type="term" value="P:lipid metabolic process"/>
    <property type="evidence" value="ECO:0007669"/>
    <property type="project" value="InterPro"/>
</dbReference>
<dbReference type="PROSITE" id="PS50007">
    <property type="entry name" value="PIPLC_X_DOMAIN"/>
    <property type="match status" value="1"/>
</dbReference>
<sequence>MRATDIPRVIGHRGVRKLAPENSLSGVREAARQGVRWVELDVTLLGDGTPVIHHDDDLARLCGRPQPLRNLSLADLPRIDIGSHYRDSPPEPLPTLAEMLTLLDELDMGLNLEVKDHGEDPRYVIQQIVPVLERFDPERLIVSSFSAEQLRQCHLLVPDLRRGFLTARLPPDWPLLLDRLGIYSIHYRWQALKESTLSLLKASGYPVICWTVNNKKAGERLLAQGVTALITDDPQPFARYL</sequence>
<dbReference type="GO" id="GO:0008889">
    <property type="term" value="F:glycerophosphodiester phosphodiesterase activity"/>
    <property type="evidence" value="ECO:0007669"/>
    <property type="project" value="UniProtKB-EC"/>
</dbReference>
<evidence type="ECO:0000313" key="3">
    <source>
        <dbReference type="Proteomes" id="UP000028252"/>
    </source>
</evidence>
<dbReference type="Pfam" id="PF03009">
    <property type="entry name" value="GDPD"/>
    <property type="match status" value="1"/>
</dbReference>
<dbReference type="PANTHER" id="PTHR46211:SF1">
    <property type="entry name" value="GLYCEROPHOSPHODIESTER PHOSPHODIESTERASE, CYTOPLASMIC"/>
    <property type="match status" value="1"/>
</dbReference>
<dbReference type="PATRIC" id="fig|1232683.4.peg.1185"/>
<accession>A0A081G1T7</accession>
<dbReference type="InterPro" id="IPR017946">
    <property type="entry name" value="PLC-like_Pdiesterase_TIM-brl"/>
</dbReference>
<dbReference type="Gene3D" id="3.20.20.190">
    <property type="entry name" value="Phosphatidylinositol (PI) phosphodiesterase"/>
    <property type="match status" value="1"/>
</dbReference>
<proteinExistence type="predicted"/>
<dbReference type="PROSITE" id="PS51704">
    <property type="entry name" value="GP_PDE"/>
    <property type="match status" value="1"/>
</dbReference>
<dbReference type="AlphaFoldDB" id="A0A081G1T7"/>
<name>A0A081G1T7_9GAMM</name>
<dbReference type="InterPro" id="IPR030395">
    <property type="entry name" value="GP_PDE_dom"/>
</dbReference>
<organism evidence="2 3">
    <name type="scientific">Marinobacterium lacunae</name>
    <dbReference type="NCBI Taxonomy" id="1232683"/>
    <lineage>
        <taxon>Bacteria</taxon>
        <taxon>Pseudomonadati</taxon>
        <taxon>Pseudomonadota</taxon>
        <taxon>Gammaproteobacteria</taxon>
        <taxon>Oceanospirillales</taxon>
        <taxon>Oceanospirillaceae</taxon>
        <taxon>Marinobacterium</taxon>
    </lineage>
</organism>
<dbReference type="RefSeq" id="WP_036184921.1">
    <property type="nucleotide sequence ID" value="NZ_JMQN01000015.1"/>
</dbReference>
<evidence type="ECO:0000313" key="2">
    <source>
        <dbReference type="EMBL" id="KEA64742.1"/>
    </source>
</evidence>
<keyword evidence="3" id="KW-1185">Reference proteome</keyword>
<feature type="domain" description="GP-PDE" evidence="1">
    <location>
        <begin position="7"/>
        <end position="241"/>
    </location>
</feature>
<dbReference type="STRING" id="1232683.ADIMK_1195"/>
<dbReference type="SUPFAM" id="SSF51695">
    <property type="entry name" value="PLC-like phosphodiesterases"/>
    <property type="match status" value="1"/>
</dbReference>
<protein>
    <submittedName>
        <fullName evidence="2">Glycerophosphoryl diester phosphodiesterase</fullName>
        <ecNumber evidence="2">3.1.4.46</ecNumber>
    </submittedName>
</protein>
<dbReference type="Proteomes" id="UP000028252">
    <property type="component" value="Unassembled WGS sequence"/>
</dbReference>
<dbReference type="OrthoDB" id="9795622at2"/>
<dbReference type="EMBL" id="JMQN01000015">
    <property type="protein sequence ID" value="KEA64742.1"/>
    <property type="molecule type" value="Genomic_DNA"/>
</dbReference>